<reference evidence="2" key="1">
    <citation type="submission" date="2016-05" db="EMBL/GenBank/DDBJ databases">
        <authorList>
            <person name="Naeem Raeece"/>
        </authorList>
    </citation>
    <scope>NUCLEOTIDE SEQUENCE [LARGE SCALE GENOMIC DNA]</scope>
</reference>
<sequence>MNSYPCQPFALSLHVKKRGLPTCGLNIYRRRNASEMFSKLPCCEKEACVYNVHIARTVNEYIPGTSTYRERVHTGTITYRERVHTGTITYRERLLTVNENTFSYTQKVALYFESKKGTFRMVLTKSQINRSISAKEKIHPATAKRIGEEGKHRERKYNIPHIYLLKLSPFFVSPDKGDTKKKKKKKKKYNNISTTERKHSLTMTITTNEGNKMLEIKDKNGENFEKKKLNDEIKIFFTDLDGTLLNSEHKISKFNLESLKKAKDKGIKIVIATGRPLFSAESIIGEDIKKTNLSLIPGIYLNGCITYDCNGNKIINHIINHKLKMEIYHFSKKENIIPYIIWYSLEKTFSFSMNDVIKDYMTVESITPEIIDDNKFKDIIIYKVLICLNQKNLNHVLKLYKNEFSHKINVANTFKTYIEMFHHNSNKFEGVKEICKSYNISINNALVIGDGENDIEMLQGVPNSVTLSNASDKVKECAKYIGPSNDDNAVHHVLHAFIDLKE</sequence>
<dbReference type="SUPFAM" id="SSF56784">
    <property type="entry name" value="HAD-like"/>
    <property type="match status" value="1"/>
</dbReference>
<gene>
    <name evidence="1" type="ORF">POVWA1_015110</name>
</gene>
<dbReference type="Proteomes" id="UP000078555">
    <property type="component" value="Unassembled WGS sequence"/>
</dbReference>
<dbReference type="EMBL" id="FLRD01000050">
    <property type="protein sequence ID" value="SBT33028.1"/>
    <property type="molecule type" value="Genomic_DNA"/>
</dbReference>
<dbReference type="CDD" id="cd07516">
    <property type="entry name" value="HAD_Pase"/>
    <property type="match status" value="1"/>
</dbReference>
<accession>A0A1A8YN68</accession>
<dbReference type="InterPro" id="IPR036412">
    <property type="entry name" value="HAD-like_sf"/>
</dbReference>
<dbReference type="InterPro" id="IPR023214">
    <property type="entry name" value="HAD_sf"/>
</dbReference>
<organism evidence="1 2">
    <name type="scientific">Plasmodium ovale wallikeri</name>
    <dbReference type="NCBI Taxonomy" id="864142"/>
    <lineage>
        <taxon>Eukaryota</taxon>
        <taxon>Sar</taxon>
        <taxon>Alveolata</taxon>
        <taxon>Apicomplexa</taxon>
        <taxon>Aconoidasida</taxon>
        <taxon>Haemosporida</taxon>
        <taxon>Plasmodiidae</taxon>
        <taxon>Plasmodium</taxon>
        <taxon>Plasmodium (Plasmodium)</taxon>
    </lineage>
</organism>
<dbReference type="PROSITE" id="PS01228">
    <property type="entry name" value="COF_1"/>
    <property type="match status" value="1"/>
</dbReference>
<dbReference type="GO" id="GO:0000287">
    <property type="term" value="F:magnesium ion binding"/>
    <property type="evidence" value="ECO:0007669"/>
    <property type="project" value="TreeGrafter"/>
</dbReference>
<dbReference type="NCBIfam" id="TIGR00099">
    <property type="entry name" value="Cof-subfamily"/>
    <property type="match status" value="1"/>
</dbReference>
<protein>
    <submittedName>
        <fullName evidence="1">Haloacid dehalogenase-like hydrolase, putative (HAD1)</fullName>
    </submittedName>
</protein>
<dbReference type="PANTHER" id="PTHR10000:SF8">
    <property type="entry name" value="HAD SUPERFAMILY HYDROLASE-LIKE, TYPE 3"/>
    <property type="match status" value="1"/>
</dbReference>
<dbReference type="AlphaFoldDB" id="A0A1A8YN68"/>
<dbReference type="PANTHER" id="PTHR10000">
    <property type="entry name" value="PHOSPHOSERINE PHOSPHATASE"/>
    <property type="match status" value="1"/>
</dbReference>
<dbReference type="Gene3D" id="3.40.50.1000">
    <property type="entry name" value="HAD superfamily/HAD-like"/>
    <property type="match status" value="1"/>
</dbReference>
<dbReference type="GO" id="GO:0016791">
    <property type="term" value="F:phosphatase activity"/>
    <property type="evidence" value="ECO:0007669"/>
    <property type="project" value="UniProtKB-ARBA"/>
</dbReference>
<dbReference type="Gene3D" id="3.30.1240.10">
    <property type="match status" value="1"/>
</dbReference>
<dbReference type="PROSITE" id="PS01229">
    <property type="entry name" value="COF_2"/>
    <property type="match status" value="1"/>
</dbReference>
<keyword evidence="2" id="KW-1185">Reference proteome</keyword>
<dbReference type="InterPro" id="IPR006379">
    <property type="entry name" value="HAD-SF_hydro_IIB"/>
</dbReference>
<evidence type="ECO:0000313" key="1">
    <source>
        <dbReference type="EMBL" id="SBT33028.1"/>
    </source>
</evidence>
<name>A0A1A8YN68_PLAOA</name>
<dbReference type="NCBIfam" id="TIGR01484">
    <property type="entry name" value="HAD-SF-IIB"/>
    <property type="match status" value="1"/>
</dbReference>
<dbReference type="SFLD" id="SFLDS00003">
    <property type="entry name" value="Haloacid_Dehalogenase"/>
    <property type="match status" value="1"/>
</dbReference>
<dbReference type="GO" id="GO:0005829">
    <property type="term" value="C:cytosol"/>
    <property type="evidence" value="ECO:0007669"/>
    <property type="project" value="TreeGrafter"/>
</dbReference>
<dbReference type="SFLD" id="SFLDG01140">
    <property type="entry name" value="C2.B:_Phosphomannomutase_and_P"/>
    <property type="match status" value="1"/>
</dbReference>
<dbReference type="InterPro" id="IPR000150">
    <property type="entry name" value="Cof"/>
</dbReference>
<evidence type="ECO:0000313" key="2">
    <source>
        <dbReference type="Proteomes" id="UP000078555"/>
    </source>
</evidence>
<proteinExistence type="predicted"/>
<dbReference type="Pfam" id="PF08282">
    <property type="entry name" value="Hydrolase_3"/>
    <property type="match status" value="1"/>
</dbReference>
<keyword evidence="1" id="KW-0378">Hydrolase</keyword>